<dbReference type="Proteomes" id="UP000095280">
    <property type="component" value="Unplaced"/>
</dbReference>
<keyword evidence="1" id="KW-1185">Reference proteome</keyword>
<proteinExistence type="predicted"/>
<name>A0A1I8FC35_9PLAT</name>
<sequence>PPVSFASSPSLRPASLCLLVCQQTGEFRTGHRTMDQSHHQPLTTDITQHASIAATNGTLRGSPSYSNCLHQIIAFKTSAPLYD</sequence>
<accession>A0A1I8FC35</accession>
<dbReference type="WBParaSite" id="maker-unitig_28683-snap-gene-0.2-mRNA-1">
    <property type="protein sequence ID" value="maker-unitig_28683-snap-gene-0.2-mRNA-1"/>
    <property type="gene ID" value="maker-unitig_28683-snap-gene-0.2"/>
</dbReference>
<protein>
    <submittedName>
        <fullName evidence="2">Secreted protein</fullName>
    </submittedName>
</protein>
<evidence type="ECO:0000313" key="1">
    <source>
        <dbReference type="Proteomes" id="UP000095280"/>
    </source>
</evidence>
<dbReference type="AlphaFoldDB" id="A0A1I8FC35"/>
<evidence type="ECO:0000313" key="2">
    <source>
        <dbReference type="WBParaSite" id="maker-unitig_28683-snap-gene-0.2-mRNA-1"/>
    </source>
</evidence>
<organism evidence="1 2">
    <name type="scientific">Macrostomum lignano</name>
    <dbReference type="NCBI Taxonomy" id="282301"/>
    <lineage>
        <taxon>Eukaryota</taxon>
        <taxon>Metazoa</taxon>
        <taxon>Spiralia</taxon>
        <taxon>Lophotrochozoa</taxon>
        <taxon>Platyhelminthes</taxon>
        <taxon>Rhabditophora</taxon>
        <taxon>Macrostomorpha</taxon>
        <taxon>Macrostomida</taxon>
        <taxon>Macrostomidae</taxon>
        <taxon>Macrostomum</taxon>
    </lineage>
</organism>
<reference evidence="2" key="1">
    <citation type="submission" date="2016-11" db="UniProtKB">
        <authorList>
            <consortium name="WormBaseParasite"/>
        </authorList>
    </citation>
    <scope>IDENTIFICATION</scope>
</reference>